<reference evidence="3" key="1">
    <citation type="journal article" date="2020" name="New Phytol.">
        <title>Comparative genomics reveals dynamic genome evolution in host specialist ectomycorrhizal fungi.</title>
        <authorList>
            <person name="Lofgren L.A."/>
            <person name="Nguyen N.H."/>
            <person name="Vilgalys R."/>
            <person name="Ruytinx J."/>
            <person name="Liao H.L."/>
            <person name="Branco S."/>
            <person name="Kuo A."/>
            <person name="LaButti K."/>
            <person name="Lipzen A."/>
            <person name="Andreopoulos W."/>
            <person name="Pangilinan J."/>
            <person name="Riley R."/>
            <person name="Hundley H."/>
            <person name="Na H."/>
            <person name="Barry K."/>
            <person name="Grigoriev I.V."/>
            <person name="Stajich J.E."/>
            <person name="Kennedy P.G."/>
        </authorList>
    </citation>
    <scope>NUCLEOTIDE SEQUENCE</scope>
    <source>
        <strain evidence="3">MN1</strain>
    </source>
</reference>
<evidence type="ECO:0000313" key="4">
    <source>
        <dbReference type="Proteomes" id="UP000807769"/>
    </source>
</evidence>
<dbReference type="PANTHER" id="PTHR40465">
    <property type="entry name" value="CHROMOSOME 1, WHOLE GENOME SHOTGUN SEQUENCE"/>
    <property type="match status" value="1"/>
</dbReference>
<keyword evidence="1" id="KW-0472">Membrane</keyword>
<organism evidence="3 4">
    <name type="scientific">Suillus subaureus</name>
    <dbReference type="NCBI Taxonomy" id="48587"/>
    <lineage>
        <taxon>Eukaryota</taxon>
        <taxon>Fungi</taxon>
        <taxon>Dikarya</taxon>
        <taxon>Basidiomycota</taxon>
        <taxon>Agaricomycotina</taxon>
        <taxon>Agaricomycetes</taxon>
        <taxon>Agaricomycetidae</taxon>
        <taxon>Boletales</taxon>
        <taxon>Suillineae</taxon>
        <taxon>Suillaceae</taxon>
        <taxon>Suillus</taxon>
    </lineage>
</organism>
<name>A0A9P7JC40_9AGAM</name>
<feature type="transmembrane region" description="Helical" evidence="1">
    <location>
        <begin position="159"/>
        <end position="179"/>
    </location>
</feature>
<evidence type="ECO:0000259" key="2">
    <source>
        <dbReference type="Pfam" id="PF20152"/>
    </source>
</evidence>
<feature type="transmembrane region" description="Helical" evidence="1">
    <location>
        <begin position="118"/>
        <end position="139"/>
    </location>
</feature>
<dbReference type="InterPro" id="IPR045339">
    <property type="entry name" value="DUF6534"/>
</dbReference>
<keyword evidence="1" id="KW-0812">Transmembrane</keyword>
<evidence type="ECO:0000313" key="3">
    <source>
        <dbReference type="EMBL" id="KAG1813877.1"/>
    </source>
</evidence>
<comment type="caution">
    <text evidence="3">The sequence shown here is derived from an EMBL/GenBank/DDBJ whole genome shotgun (WGS) entry which is preliminary data.</text>
</comment>
<proteinExistence type="predicted"/>
<dbReference type="AlphaFoldDB" id="A0A9P7JC40"/>
<dbReference type="Pfam" id="PF20152">
    <property type="entry name" value="DUF6534"/>
    <property type="match status" value="1"/>
</dbReference>
<feature type="transmembrane region" description="Helical" evidence="1">
    <location>
        <begin position="273"/>
        <end position="294"/>
    </location>
</feature>
<dbReference type="RefSeq" id="XP_041191513.1">
    <property type="nucleotide sequence ID" value="XM_041342209.1"/>
</dbReference>
<dbReference type="GeneID" id="64636225"/>
<evidence type="ECO:0000256" key="1">
    <source>
        <dbReference type="SAM" id="Phobius"/>
    </source>
</evidence>
<feature type="domain" description="DUF6534" evidence="2">
    <location>
        <begin position="237"/>
        <end position="323"/>
    </location>
</feature>
<keyword evidence="1" id="KW-1133">Transmembrane helix</keyword>
<protein>
    <recommendedName>
        <fullName evidence="2">DUF6534 domain-containing protein</fullName>
    </recommendedName>
</protein>
<keyword evidence="4" id="KW-1185">Reference proteome</keyword>
<feature type="transmembrane region" description="Helical" evidence="1">
    <location>
        <begin position="57"/>
        <end position="81"/>
    </location>
</feature>
<dbReference type="EMBL" id="JABBWG010000022">
    <property type="protein sequence ID" value="KAG1813877.1"/>
    <property type="molecule type" value="Genomic_DNA"/>
</dbReference>
<feature type="transmembrane region" description="Helical" evidence="1">
    <location>
        <begin position="87"/>
        <end position="106"/>
    </location>
</feature>
<feature type="transmembrane region" description="Helical" evidence="1">
    <location>
        <begin position="191"/>
        <end position="208"/>
    </location>
</feature>
<accession>A0A9P7JC40</accession>
<sequence length="405" mass="45338">MSRCDHLVKILGSGATARKYIQGLCCHVLFQTTHYAGIYPIGSIPPRTEHGKNPSCVFQASFAGSSTAPLIIFAMSIGLIYGAMMVGGLLAFGLSGCVNMQFIVYFRVYFRESWRTKSLVIVIWLLDLSHSALVAVALWDSIIATYGDLSKIDTIPWCIGPTIELTALITFLVQSFFAYRIYKLQNKKLSVAIPIVALSFARLIMASVTNSEMLKLKSYTTFFQRFSWVFTFGLLLSVIVDIMITTFLCYFLRKNRPMFTDTMRIIDTLTFWTIQNGSMTSAAAIATLLCWKIMPSNRIFLGIHFVVAKLYANSLLATLNARKQIWNGKQYTPTNNQPMPIVFMEHGPDSSITQQGSLRVNTPQPKAVHQRGKLIQVNVEQIVESKGDGCMEMDMTDCDMKDSPV</sequence>
<gene>
    <name evidence="3" type="ORF">BJ212DRAFT_1578083</name>
</gene>
<dbReference type="OrthoDB" id="3206554at2759"/>
<dbReference type="PANTHER" id="PTHR40465:SF1">
    <property type="entry name" value="DUF6534 DOMAIN-CONTAINING PROTEIN"/>
    <property type="match status" value="1"/>
</dbReference>
<dbReference type="Proteomes" id="UP000807769">
    <property type="component" value="Unassembled WGS sequence"/>
</dbReference>
<feature type="transmembrane region" description="Helical" evidence="1">
    <location>
        <begin position="228"/>
        <end position="252"/>
    </location>
</feature>